<dbReference type="Gene3D" id="2.40.70.10">
    <property type="entry name" value="Acid Proteases"/>
    <property type="match status" value="1"/>
</dbReference>
<dbReference type="SUPFAM" id="SSF50630">
    <property type="entry name" value="Acid proteases"/>
    <property type="match status" value="1"/>
</dbReference>
<reference evidence="2 3" key="1">
    <citation type="submission" date="2019-02" db="EMBL/GenBank/DDBJ databases">
        <title>Genomic Encyclopedia of Archaeal and Bacterial Type Strains, Phase II (KMG-II): from individual species to whole genera.</title>
        <authorList>
            <person name="Goeker M."/>
        </authorList>
    </citation>
    <scope>NUCLEOTIDE SEQUENCE [LARGE SCALE GENOMIC DNA]</scope>
    <source>
        <strain evidence="2 3">DSM 18101</strain>
    </source>
</reference>
<keyword evidence="2" id="KW-0645">Protease</keyword>
<dbReference type="PROSITE" id="PS00141">
    <property type="entry name" value="ASP_PROTEASE"/>
    <property type="match status" value="1"/>
</dbReference>
<keyword evidence="2" id="KW-0378">Hydrolase</keyword>
<dbReference type="EMBL" id="SHKW01000001">
    <property type="protein sequence ID" value="RZU43106.1"/>
    <property type="molecule type" value="Genomic_DNA"/>
</dbReference>
<dbReference type="InterPro" id="IPR021109">
    <property type="entry name" value="Peptidase_aspartic_dom_sf"/>
</dbReference>
<gene>
    <name evidence="2" type="ORF">BDD14_4733</name>
</gene>
<dbReference type="Pfam" id="PF13650">
    <property type="entry name" value="Asp_protease_2"/>
    <property type="match status" value="1"/>
</dbReference>
<keyword evidence="3" id="KW-1185">Reference proteome</keyword>
<organism evidence="2 3">
    <name type="scientific">Edaphobacter modestus</name>
    <dbReference type="NCBI Taxonomy" id="388466"/>
    <lineage>
        <taxon>Bacteria</taxon>
        <taxon>Pseudomonadati</taxon>
        <taxon>Acidobacteriota</taxon>
        <taxon>Terriglobia</taxon>
        <taxon>Terriglobales</taxon>
        <taxon>Acidobacteriaceae</taxon>
        <taxon>Edaphobacter</taxon>
    </lineage>
</organism>
<dbReference type="GO" id="GO:0006508">
    <property type="term" value="P:proteolysis"/>
    <property type="evidence" value="ECO:0007669"/>
    <property type="project" value="UniProtKB-KW"/>
</dbReference>
<dbReference type="InterPro" id="IPR001969">
    <property type="entry name" value="Aspartic_peptidase_AS"/>
</dbReference>
<accession>A0A4V2G512</accession>
<feature type="signal peptide" evidence="1">
    <location>
        <begin position="1"/>
        <end position="21"/>
    </location>
</feature>
<evidence type="ECO:0000256" key="1">
    <source>
        <dbReference type="SAM" id="SignalP"/>
    </source>
</evidence>
<dbReference type="CDD" id="cd05483">
    <property type="entry name" value="retropepsin_like_bacteria"/>
    <property type="match status" value="1"/>
</dbReference>
<dbReference type="GO" id="GO:0004190">
    <property type="term" value="F:aspartic-type endopeptidase activity"/>
    <property type="evidence" value="ECO:0007669"/>
    <property type="project" value="InterPro"/>
</dbReference>
<dbReference type="Proteomes" id="UP000292958">
    <property type="component" value="Unassembled WGS sequence"/>
</dbReference>
<sequence>MSNFKWFASFVLAATIVPAFYAEPHCPGNVASVPFRLVNRYQMIVAVSVNHSGPYNFLLDTGTQMTMVDPALAAELHLNTQGSAGVAGVGFLTSAPFAQLDLLEVGSHAVANQKVLVFDFQNSHPVDLHLFRGVLGEDFLGEFDMLIDNAHNLLCLDDSSAMAADVKGPHIRLVALARAANGMPALRSLIIAARLSDGTRPVRLKLDSGTNVSFLFYTARYMPLELLQRTSLLGGGFDRAQRPVSTMPLQDLQIGSLGFPRVSFFTYADSSEGVSRAYDGLLTLGIFRRVFICHTHHFAVFEPW</sequence>
<name>A0A4V2G512_9BACT</name>
<feature type="chain" id="PRO_5021021317" evidence="1">
    <location>
        <begin position="22"/>
        <end position="304"/>
    </location>
</feature>
<dbReference type="OrthoDB" id="107347at2"/>
<dbReference type="AlphaFoldDB" id="A0A4V2G512"/>
<evidence type="ECO:0000313" key="3">
    <source>
        <dbReference type="Proteomes" id="UP000292958"/>
    </source>
</evidence>
<dbReference type="InterPro" id="IPR034122">
    <property type="entry name" value="Retropepsin-like_bacterial"/>
</dbReference>
<keyword evidence="1" id="KW-0732">Signal</keyword>
<protein>
    <submittedName>
        <fullName evidence="2">Aspartyl protease</fullName>
    </submittedName>
</protein>
<evidence type="ECO:0000313" key="2">
    <source>
        <dbReference type="EMBL" id="RZU43106.1"/>
    </source>
</evidence>
<comment type="caution">
    <text evidence="2">The sequence shown here is derived from an EMBL/GenBank/DDBJ whole genome shotgun (WGS) entry which is preliminary data.</text>
</comment>
<dbReference type="RefSeq" id="WP_130421414.1">
    <property type="nucleotide sequence ID" value="NZ_SHKW01000001.1"/>
</dbReference>
<proteinExistence type="predicted"/>